<accession>A0ACC4BX09</accession>
<sequence>MTASSRSKFQISTTPSIEYFQQNLIYFCVQEWELLTACFVATSKCFPFHLSILPFTSLLKLMLAPLQDSSSSMKDLSETSTLLNMELDIVPCQFPITPFTSSLTPPPPNAFTLALSIGGPDSMISSH</sequence>
<reference evidence="1 2" key="1">
    <citation type="journal article" date="2024" name="Plant Biotechnol. J.">
        <title>Genome and CRISPR/Cas9 system of a widespread forest tree (Populus alba) in the world.</title>
        <authorList>
            <person name="Liu Y.J."/>
            <person name="Jiang P.F."/>
            <person name="Han X.M."/>
            <person name="Li X.Y."/>
            <person name="Wang H.M."/>
            <person name="Wang Y.J."/>
            <person name="Wang X.X."/>
            <person name="Zeng Q.Y."/>
        </authorList>
    </citation>
    <scope>NUCLEOTIDE SEQUENCE [LARGE SCALE GENOMIC DNA]</scope>
    <source>
        <strain evidence="2">cv. PAL-ZL1</strain>
    </source>
</reference>
<name>A0ACC4BX09_POPAL</name>
<dbReference type="Proteomes" id="UP000309997">
    <property type="component" value="Unassembled WGS sequence"/>
</dbReference>
<proteinExistence type="predicted"/>
<comment type="caution">
    <text evidence="1">The sequence shown here is derived from an EMBL/GenBank/DDBJ whole genome shotgun (WGS) entry which is preliminary data.</text>
</comment>
<evidence type="ECO:0000313" key="2">
    <source>
        <dbReference type="Proteomes" id="UP000309997"/>
    </source>
</evidence>
<evidence type="ECO:0000313" key="1">
    <source>
        <dbReference type="EMBL" id="KAL3583208.1"/>
    </source>
</evidence>
<organism evidence="1 2">
    <name type="scientific">Populus alba</name>
    <name type="common">White poplar</name>
    <dbReference type="NCBI Taxonomy" id="43335"/>
    <lineage>
        <taxon>Eukaryota</taxon>
        <taxon>Viridiplantae</taxon>
        <taxon>Streptophyta</taxon>
        <taxon>Embryophyta</taxon>
        <taxon>Tracheophyta</taxon>
        <taxon>Spermatophyta</taxon>
        <taxon>Magnoliopsida</taxon>
        <taxon>eudicotyledons</taxon>
        <taxon>Gunneridae</taxon>
        <taxon>Pentapetalae</taxon>
        <taxon>rosids</taxon>
        <taxon>fabids</taxon>
        <taxon>Malpighiales</taxon>
        <taxon>Salicaceae</taxon>
        <taxon>Saliceae</taxon>
        <taxon>Populus</taxon>
    </lineage>
</organism>
<protein>
    <submittedName>
        <fullName evidence="1">Uncharacterized protein</fullName>
    </submittedName>
</protein>
<keyword evidence="2" id="KW-1185">Reference proteome</keyword>
<gene>
    <name evidence="1" type="ORF">D5086_014269</name>
</gene>
<dbReference type="EMBL" id="RCHU02000007">
    <property type="protein sequence ID" value="KAL3583208.1"/>
    <property type="molecule type" value="Genomic_DNA"/>
</dbReference>